<proteinExistence type="predicted"/>
<evidence type="ECO:0008006" key="5">
    <source>
        <dbReference type="Google" id="ProtNLM"/>
    </source>
</evidence>
<sequence>MSSVPCSHPLLVAGLWWGCPGALAWQEDPLGVTFGMSWSQGHPQQVPVPGARGGAMGARALLGRCAAIALVALVCDALGLLVLLLGILAPLSSWDFFVYAGALLLAFSLVFWVFWYTFNIEAPLGERSSREDPERRSAGGERPKEMEGKVLLVLTAPSSQMEPRGKGTHSSACTGMLGWCGGTHRSWQGSQSCCWWQALSGALSDFKMLWNGLTKDRKLVLMR</sequence>
<protein>
    <recommendedName>
        <fullName evidence="5">Transmembrane protein 238 like</fullName>
    </recommendedName>
</protein>
<dbReference type="AlphaFoldDB" id="A0A803VWX9"/>
<feature type="chain" id="PRO_5032457260" description="Transmembrane protein 238 like" evidence="2">
    <location>
        <begin position="25"/>
        <end position="223"/>
    </location>
</feature>
<feature type="transmembrane region" description="Helical" evidence="1">
    <location>
        <begin position="96"/>
        <end position="118"/>
    </location>
</feature>
<keyword evidence="1" id="KW-1133">Transmembrane helix</keyword>
<keyword evidence="2" id="KW-0732">Signal</keyword>
<keyword evidence="1" id="KW-0812">Transmembrane</keyword>
<dbReference type="PANTHER" id="PTHR28613:SF2">
    <property type="entry name" value="TRANSMEMBRANE PROTEIN 238-LIKE"/>
    <property type="match status" value="1"/>
</dbReference>
<dbReference type="Proteomes" id="UP000016665">
    <property type="component" value="Chromosome 18"/>
</dbReference>
<dbReference type="GeneTree" id="ENSGT00940000164189"/>
<reference evidence="3 4" key="1">
    <citation type="journal article" date="2012" name="Nature">
        <title>The genomic landscape of species divergence in Ficedula flycatchers.</title>
        <authorList>
            <person name="Ellegren H."/>
            <person name="Smeds L."/>
            <person name="Burri R."/>
            <person name="Olason P.I."/>
            <person name="Backstrom N."/>
            <person name="Kawakami T."/>
            <person name="Kunstner A."/>
            <person name="Makinen H."/>
            <person name="Nadachowska-Brzyska K."/>
            <person name="Qvarnstrom A."/>
            <person name="Uebbing S."/>
            <person name="Wolf J.B."/>
        </authorList>
    </citation>
    <scope>NUCLEOTIDE SEQUENCE [LARGE SCALE GENOMIC DNA]</scope>
</reference>
<evidence type="ECO:0000256" key="1">
    <source>
        <dbReference type="SAM" id="Phobius"/>
    </source>
</evidence>
<dbReference type="Pfam" id="PF15125">
    <property type="entry name" value="TMEM238"/>
    <property type="match status" value="1"/>
</dbReference>
<evidence type="ECO:0000313" key="4">
    <source>
        <dbReference type="Proteomes" id="UP000016665"/>
    </source>
</evidence>
<dbReference type="InterPro" id="IPR029365">
    <property type="entry name" value="TMEM238"/>
</dbReference>
<keyword evidence="4" id="KW-1185">Reference proteome</keyword>
<feature type="signal peptide" evidence="2">
    <location>
        <begin position="1"/>
        <end position="24"/>
    </location>
</feature>
<name>A0A803VWX9_FICAL</name>
<evidence type="ECO:0000256" key="2">
    <source>
        <dbReference type="SAM" id="SignalP"/>
    </source>
</evidence>
<keyword evidence="1" id="KW-0472">Membrane</keyword>
<dbReference type="Ensembl" id="ENSFALT00000028785.1">
    <property type="protein sequence ID" value="ENSFALP00000027235.1"/>
    <property type="gene ID" value="ENSFALG00000027279.1"/>
</dbReference>
<feature type="transmembrane region" description="Helical" evidence="1">
    <location>
        <begin position="66"/>
        <end position="89"/>
    </location>
</feature>
<evidence type="ECO:0000313" key="3">
    <source>
        <dbReference type="Ensembl" id="ENSFALP00000027235.1"/>
    </source>
</evidence>
<organism evidence="3 4">
    <name type="scientific">Ficedula albicollis</name>
    <name type="common">Collared flycatcher</name>
    <name type="synonym">Muscicapa albicollis</name>
    <dbReference type="NCBI Taxonomy" id="59894"/>
    <lineage>
        <taxon>Eukaryota</taxon>
        <taxon>Metazoa</taxon>
        <taxon>Chordata</taxon>
        <taxon>Craniata</taxon>
        <taxon>Vertebrata</taxon>
        <taxon>Euteleostomi</taxon>
        <taxon>Archelosauria</taxon>
        <taxon>Archosauria</taxon>
        <taxon>Dinosauria</taxon>
        <taxon>Saurischia</taxon>
        <taxon>Theropoda</taxon>
        <taxon>Coelurosauria</taxon>
        <taxon>Aves</taxon>
        <taxon>Neognathae</taxon>
        <taxon>Neoaves</taxon>
        <taxon>Telluraves</taxon>
        <taxon>Australaves</taxon>
        <taxon>Passeriformes</taxon>
        <taxon>Muscicapidae</taxon>
        <taxon>Ficedula</taxon>
    </lineage>
</organism>
<reference evidence="3" key="3">
    <citation type="submission" date="2025-09" db="UniProtKB">
        <authorList>
            <consortium name="Ensembl"/>
        </authorList>
    </citation>
    <scope>IDENTIFICATION</scope>
</reference>
<dbReference type="PANTHER" id="PTHR28613">
    <property type="entry name" value="SI:CH211-232M10.4-RELATED"/>
    <property type="match status" value="1"/>
</dbReference>
<accession>A0A803VWX9</accession>
<reference evidence="3" key="2">
    <citation type="submission" date="2025-08" db="UniProtKB">
        <authorList>
            <consortium name="Ensembl"/>
        </authorList>
    </citation>
    <scope>IDENTIFICATION</scope>
</reference>